<evidence type="ECO:0000259" key="1">
    <source>
        <dbReference type="PROSITE" id="PS51186"/>
    </source>
</evidence>
<dbReference type="InterPro" id="IPR000182">
    <property type="entry name" value="GNAT_dom"/>
</dbReference>
<dbReference type="GO" id="GO:0016747">
    <property type="term" value="F:acyltransferase activity, transferring groups other than amino-acyl groups"/>
    <property type="evidence" value="ECO:0007669"/>
    <property type="project" value="InterPro"/>
</dbReference>
<sequence>MPHYFIKKVGHFNLLSIYRVSQILVSCGKDMAQKFNLHHWNNSIFKTFLIVCYLSLKNDIWLVIDERRQSVATFQTKKTSQGLHFGKLATSPQSAGKGIGSFCMLTIEKIAIELDCNVVYMEVYDKSQHAIDFYLHRGYVQCGVVNSLKYKEYVLQKQLNQ</sequence>
<dbReference type="Gene3D" id="3.40.630.30">
    <property type="match status" value="1"/>
</dbReference>
<evidence type="ECO:0000313" key="4">
    <source>
        <dbReference type="Proteomes" id="UP000283732"/>
    </source>
</evidence>
<evidence type="ECO:0000313" key="5">
    <source>
        <dbReference type="Proteomes" id="UP000285173"/>
    </source>
</evidence>
<dbReference type="AlphaFoldDB" id="A0A3R5ZPP3"/>
<accession>A0A3R5ZPP3</accession>
<dbReference type="Proteomes" id="UP000283732">
    <property type="component" value="Unassembled WGS sequence"/>
</dbReference>
<keyword evidence="2" id="KW-0808">Transferase</keyword>
<dbReference type="EMBL" id="QRKC01000012">
    <property type="protein sequence ID" value="RHH74560.1"/>
    <property type="molecule type" value="Genomic_DNA"/>
</dbReference>
<evidence type="ECO:0000313" key="2">
    <source>
        <dbReference type="EMBL" id="RGZ43025.1"/>
    </source>
</evidence>
<dbReference type="RefSeq" id="WP_122203717.1">
    <property type="nucleotide sequence ID" value="NZ_QRKC01000012.1"/>
</dbReference>
<dbReference type="InterPro" id="IPR016181">
    <property type="entry name" value="Acyl_CoA_acyltransferase"/>
</dbReference>
<evidence type="ECO:0000313" key="3">
    <source>
        <dbReference type="EMBL" id="RHH74560.1"/>
    </source>
</evidence>
<organism evidence="2 5">
    <name type="scientific">Parabacteroides merdae</name>
    <dbReference type="NCBI Taxonomy" id="46503"/>
    <lineage>
        <taxon>Bacteria</taxon>
        <taxon>Pseudomonadati</taxon>
        <taxon>Bacteroidota</taxon>
        <taxon>Bacteroidia</taxon>
        <taxon>Bacteroidales</taxon>
        <taxon>Tannerellaceae</taxon>
        <taxon>Parabacteroides</taxon>
    </lineage>
</organism>
<comment type="caution">
    <text evidence="2">The sequence shown here is derived from an EMBL/GenBank/DDBJ whole genome shotgun (WGS) entry which is preliminary data.</text>
</comment>
<name>A0A3R5ZPP3_9BACT</name>
<feature type="domain" description="N-acetyltransferase" evidence="1">
    <location>
        <begin position="15"/>
        <end position="160"/>
    </location>
</feature>
<protein>
    <submittedName>
        <fullName evidence="2">GNAT family N-acetyltransferase</fullName>
    </submittedName>
</protein>
<dbReference type="SUPFAM" id="SSF55729">
    <property type="entry name" value="Acyl-CoA N-acyltransferases (Nat)"/>
    <property type="match status" value="1"/>
</dbReference>
<dbReference type="Proteomes" id="UP000285173">
    <property type="component" value="Unassembled WGS sequence"/>
</dbReference>
<dbReference type="Pfam" id="PF00583">
    <property type="entry name" value="Acetyltransf_1"/>
    <property type="match status" value="1"/>
</dbReference>
<reference evidence="4 5" key="1">
    <citation type="submission" date="2018-08" db="EMBL/GenBank/DDBJ databases">
        <title>A genome reference for cultivated species of the human gut microbiota.</title>
        <authorList>
            <person name="Zou Y."/>
            <person name="Xue W."/>
            <person name="Luo G."/>
        </authorList>
    </citation>
    <scope>NUCLEOTIDE SEQUENCE [LARGE SCALE GENOMIC DNA]</scope>
    <source>
        <strain evidence="3 4">AM16-50</strain>
        <strain evidence="2 5">AM50-15</strain>
    </source>
</reference>
<dbReference type="PROSITE" id="PS51186">
    <property type="entry name" value="GNAT"/>
    <property type="match status" value="1"/>
</dbReference>
<dbReference type="EMBL" id="QSEF01000043">
    <property type="protein sequence ID" value="RGZ43025.1"/>
    <property type="molecule type" value="Genomic_DNA"/>
</dbReference>
<gene>
    <name evidence="3" type="ORF">DW191_18035</name>
    <name evidence="2" type="ORF">DW986_18940</name>
</gene>
<proteinExistence type="predicted"/>